<feature type="region of interest" description="Disordered" evidence="1">
    <location>
        <begin position="1"/>
        <end position="270"/>
    </location>
</feature>
<feature type="compositionally biased region" description="Basic and acidic residues" evidence="1">
    <location>
        <begin position="45"/>
        <end position="61"/>
    </location>
</feature>
<feature type="compositionally biased region" description="Basic and acidic residues" evidence="1">
    <location>
        <begin position="260"/>
        <end position="270"/>
    </location>
</feature>
<proteinExistence type="predicted"/>
<evidence type="ECO:0000256" key="1">
    <source>
        <dbReference type="SAM" id="MobiDB-lite"/>
    </source>
</evidence>
<dbReference type="EMBL" id="CAJHUC010000626">
    <property type="protein sequence ID" value="CAD7697207.1"/>
    <property type="molecule type" value="Genomic_DNA"/>
</dbReference>
<protein>
    <submittedName>
        <fullName evidence="2">Uncharacterized protein</fullName>
    </submittedName>
</protein>
<sequence length="294" mass="32443">MHSHPEASGWSSEEEHRTRPGSGWSSDEDKPASGYGHHRGWSSQDKGKPPMHPIDEGRAPERPPSWSVPDDERAPQQQHTGWSIEDEEEQRTGHHTGWSMSDMGKGEHHTAWSMAEEVPPTNVTGWDGGSGNPPSHNGWPMMDERVPVGPRGGEQWRSNDQARPEAQSMGNPIPQEQRSEYISPAPRDVRPAAWEYEGRRGKPSASHKQLLGPQGREVQEQPEHSGWSFEAAPNPSVGRQDLTPGRQDRLLSESGAGLMRGDEERVRGGERSAGLLSCIFGLGCLKGSSSKRRT</sequence>
<evidence type="ECO:0000313" key="2">
    <source>
        <dbReference type="EMBL" id="CAD7697207.1"/>
    </source>
</evidence>
<dbReference type="Proteomes" id="UP000708148">
    <property type="component" value="Unassembled WGS sequence"/>
</dbReference>
<keyword evidence="3" id="KW-1185">Reference proteome</keyword>
<organism evidence="2 3">
    <name type="scientific">Ostreobium quekettii</name>
    <dbReference type="NCBI Taxonomy" id="121088"/>
    <lineage>
        <taxon>Eukaryota</taxon>
        <taxon>Viridiplantae</taxon>
        <taxon>Chlorophyta</taxon>
        <taxon>core chlorophytes</taxon>
        <taxon>Ulvophyceae</taxon>
        <taxon>TCBD clade</taxon>
        <taxon>Bryopsidales</taxon>
        <taxon>Ostreobineae</taxon>
        <taxon>Ostreobiaceae</taxon>
        <taxon>Ostreobium</taxon>
    </lineage>
</organism>
<evidence type="ECO:0000313" key="3">
    <source>
        <dbReference type="Proteomes" id="UP000708148"/>
    </source>
</evidence>
<accession>A0A8S1IQH0</accession>
<comment type="caution">
    <text evidence="2">The sequence shown here is derived from an EMBL/GenBank/DDBJ whole genome shotgun (WGS) entry which is preliminary data.</text>
</comment>
<dbReference type="AlphaFoldDB" id="A0A8S1IQH0"/>
<name>A0A8S1IQH0_9CHLO</name>
<gene>
    <name evidence="2" type="ORF">OSTQU699_LOCUS2568</name>
</gene>
<reference evidence="2" key="1">
    <citation type="submission" date="2020-12" db="EMBL/GenBank/DDBJ databases">
        <authorList>
            <person name="Iha C."/>
        </authorList>
    </citation>
    <scope>NUCLEOTIDE SEQUENCE</scope>
</reference>